<dbReference type="Proteomes" id="UP000195569">
    <property type="component" value="Unassembled WGS sequence"/>
</dbReference>
<proteinExistence type="predicted"/>
<keyword evidence="1" id="KW-0472">Membrane</keyword>
<sequence>MEKFIVQNTGSAKRIRRVDGRRSQHVKRWLANAALAAIASCAVHPALAKAADTRTADAAPTLVGKLAVDQQVRWLRQTAQTGALAKLDDAQLVALFEALDPQTVPRYVKEGPNGYPSYEFTMRRQERIKGEWTARPDHMLVKMAREPLRIYMTWLPDGPHAGQEAIYDETKRSDAMYGHLGGMLNIMPIWTSIDGSLARAQSNHSVRDLGTEFIATQFVSEAARYADAGALRPQSVEVRSIDGVRVIALTYEVKSGTSGFYAKKKTLGLDLRWPYFRTVEAYDDDEQLFEKIVLESVTPKTFDASTFDPKNPAYRF</sequence>
<organism evidence="1 2">
    <name type="scientific">Paraburkholderia piptadeniae</name>
    <dbReference type="NCBI Taxonomy" id="1701573"/>
    <lineage>
        <taxon>Bacteria</taxon>
        <taxon>Pseudomonadati</taxon>
        <taxon>Pseudomonadota</taxon>
        <taxon>Betaproteobacteria</taxon>
        <taxon>Burkholderiales</taxon>
        <taxon>Burkholderiaceae</taxon>
        <taxon>Paraburkholderia</taxon>
    </lineage>
</organism>
<dbReference type="OrthoDB" id="8959033at2"/>
<reference evidence="1" key="1">
    <citation type="submission" date="2016-12" db="EMBL/GenBank/DDBJ databases">
        <authorList>
            <person name="Moulin L."/>
        </authorList>
    </citation>
    <scope>NUCLEOTIDE SEQUENCE [LARGE SCALE GENOMIC DNA]</scope>
    <source>
        <strain evidence="1">STM 7183</strain>
    </source>
</reference>
<dbReference type="EMBL" id="CYGY02000013">
    <property type="protein sequence ID" value="SIT37731.1"/>
    <property type="molecule type" value="Genomic_DNA"/>
</dbReference>
<dbReference type="InterPro" id="IPR011465">
    <property type="entry name" value="DUF1571"/>
</dbReference>
<comment type="caution">
    <text evidence="1">The sequence shown here is derived from an EMBL/GenBank/DDBJ whole genome shotgun (WGS) entry which is preliminary data.</text>
</comment>
<dbReference type="AlphaFoldDB" id="A0A1N7RRH8"/>
<keyword evidence="1" id="KW-0812">Transmembrane</keyword>
<accession>A0A1N7RRH8</accession>
<keyword evidence="2" id="KW-1185">Reference proteome</keyword>
<evidence type="ECO:0000313" key="1">
    <source>
        <dbReference type="EMBL" id="SIT37731.1"/>
    </source>
</evidence>
<evidence type="ECO:0000313" key="2">
    <source>
        <dbReference type="Proteomes" id="UP000195569"/>
    </source>
</evidence>
<dbReference type="Pfam" id="PF07608">
    <property type="entry name" value="DUF1571"/>
    <property type="match status" value="1"/>
</dbReference>
<name>A0A1N7RRH8_9BURK</name>
<protein>
    <submittedName>
        <fullName evidence="1">Signal peptide transmembrane protein</fullName>
    </submittedName>
</protein>
<gene>
    <name evidence="1" type="ORF">BN2476_130073</name>
</gene>